<dbReference type="PANTHER" id="PTHR43969">
    <property type="entry name" value="GLUTATHIONE S TRANSFERASE D10, ISOFORM A-RELATED"/>
    <property type="match status" value="1"/>
</dbReference>
<dbReference type="InterPro" id="IPR004045">
    <property type="entry name" value="Glutathione_S-Trfase_N"/>
</dbReference>
<sequence>MVVKLYTTELSPPVRASLMACDIFNVPYENVEVDLKDMQHLGPEFLSKNPLKTFPVLEDDDFILHDSHAILMYLADAYGTDDAWYPRDHKTRALVNQKLFFDTTVLFPRLKNITYALVIERRATLKQKWLDNIDEGYGLLETFLSKSAFIATDSITIADISAYSNMSCLAHVVPVDENKFPETSRWCKDMKEQSYCIKHNNPSAATFGDLLKQCRQSTSTLRTN</sequence>
<evidence type="ECO:0008006" key="6">
    <source>
        <dbReference type="Google" id="ProtNLM"/>
    </source>
</evidence>
<evidence type="ECO:0000313" key="4">
    <source>
        <dbReference type="EMBL" id="KAJ8732619.1"/>
    </source>
</evidence>
<dbReference type="SUPFAM" id="SSF52833">
    <property type="entry name" value="Thioredoxin-like"/>
    <property type="match status" value="1"/>
</dbReference>
<dbReference type="InterPro" id="IPR040079">
    <property type="entry name" value="Glutathione_S-Trfase"/>
</dbReference>
<organism evidence="4 5">
    <name type="scientific">Mythimna separata</name>
    <name type="common">Oriental armyworm</name>
    <name type="synonym">Pseudaletia separata</name>
    <dbReference type="NCBI Taxonomy" id="271217"/>
    <lineage>
        <taxon>Eukaryota</taxon>
        <taxon>Metazoa</taxon>
        <taxon>Ecdysozoa</taxon>
        <taxon>Arthropoda</taxon>
        <taxon>Hexapoda</taxon>
        <taxon>Insecta</taxon>
        <taxon>Pterygota</taxon>
        <taxon>Neoptera</taxon>
        <taxon>Endopterygota</taxon>
        <taxon>Lepidoptera</taxon>
        <taxon>Glossata</taxon>
        <taxon>Ditrysia</taxon>
        <taxon>Noctuoidea</taxon>
        <taxon>Noctuidae</taxon>
        <taxon>Noctuinae</taxon>
        <taxon>Hadenini</taxon>
        <taxon>Mythimna</taxon>
    </lineage>
</organism>
<dbReference type="Pfam" id="PF00043">
    <property type="entry name" value="GST_C"/>
    <property type="match status" value="1"/>
</dbReference>
<dbReference type="SFLD" id="SFLDG01153">
    <property type="entry name" value="Main.4:_Theta-like"/>
    <property type="match status" value="1"/>
</dbReference>
<evidence type="ECO:0000259" key="2">
    <source>
        <dbReference type="PROSITE" id="PS50404"/>
    </source>
</evidence>
<dbReference type="EMBL" id="JARGEI010000004">
    <property type="protein sequence ID" value="KAJ8732619.1"/>
    <property type="molecule type" value="Genomic_DNA"/>
</dbReference>
<feature type="domain" description="GST C-terminal" evidence="3">
    <location>
        <begin position="88"/>
        <end position="220"/>
    </location>
</feature>
<evidence type="ECO:0000313" key="5">
    <source>
        <dbReference type="Proteomes" id="UP001231518"/>
    </source>
</evidence>
<dbReference type="InterPro" id="IPR010987">
    <property type="entry name" value="Glutathione-S-Trfase_C-like"/>
</dbReference>
<dbReference type="SFLD" id="SFLDS00019">
    <property type="entry name" value="Glutathione_Transferase_(cytos"/>
    <property type="match status" value="1"/>
</dbReference>
<dbReference type="Pfam" id="PF13417">
    <property type="entry name" value="GST_N_3"/>
    <property type="match status" value="1"/>
</dbReference>
<dbReference type="SFLD" id="SFLDG00358">
    <property type="entry name" value="Main_(cytGST)"/>
    <property type="match status" value="1"/>
</dbReference>
<evidence type="ECO:0000259" key="3">
    <source>
        <dbReference type="PROSITE" id="PS50405"/>
    </source>
</evidence>
<comment type="caution">
    <text evidence="4">The sequence shown here is derived from an EMBL/GenBank/DDBJ whole genome shotgun (WGS) entry which is preliminary data.</text>
</comment>
<dbReference type="Gene3D" id="3.40.30.10">
    <property type="entry name" value="Glutaredoxin"/>
    <property type="match status" value="1"/>
</dbReference>
<reference evidence="4" key="1">
    <citation type="submission" date="2023-03" db="EMBL/GenBank/DDBJ databases">
        <title>Chromosome-level genomes of two armyworms, Mythimna separata and Mythimna loreyi, provide insights into the biosynthesis and reception of sex pheromones.</title>
        <authorList>
            <person name="Zhao H."/>
        </authorList>
    </citation>
    <scope>NUCLEOTIDE SEQUENCE</scope>
    <source>
        <strain evidence="4">BeijingLab</strain>
        <tissue evidence="4">Pupa</tissue>
    </source>
</reference>
<comment type="subunit">
    <text evidence="1">Homodimer.</text>
</comment>
<dbReference type="AlphaFoldDB" id="A0AAD8DZB0"/>
<name>A0AAD8DZB0_MYTSE</name>
<dbReference type="SUPFAM" id="SSF47616">
    <property type="entry name" value="GST C-terminal domain-like"/>
    <property type="match status" value="1"/>
</dbReference>
<accession>A0AAD8DZB0</accession>
<feature type="domain" description="GST N-terminal" evidence="2">
    <location>
        <begin position="1"/>
        <end position="82"/>
    </location>
</feature>
<dbReference type="Gene3D" id="1.20.1050.10">
    <property type="match status" value="1"/>
</dbReference>
<gene>
    <name evidence="4" type="ORF">PYW07_015218</name>
</gene>
<dbReference type="Proteomes" id="UP001231518">
    <property type="component" value="Chromosome 6"/>
</dbReference>
<keyword evidence="5" id="KW-1185">Reference proteome</keyword>
<dbReference type="InterPro" id="IPR004046">
    <property type="entry name" value="GST_C"/>
</dbReference>
<evidence type="ECO:0000256" key="1">
    <source>
        <dbReference type="ARBA" id="ARBA00011738"/>
    </source>
</evidence>
<dbReference type="GO" id="GO:0004364">
    <property type="term" value="F:glutathione transferase activity"/>
    <property type="evidence" value="ECO:0007669"/>
    <property type="project" value="TreeGrafter"/>
</dbReference>
<protein>
    <recommendedName>
        <fullName evidence="6">Glutathione transferase</fullName>
    </recommendedName>
</protein>
<dbReference type="CDD" id="cd03177">
    <property type="entry name" value="GST_C_Delta_Epsilon"/>
    <property type="match status" value="1"/>
</dbReference>
<proteinExistence type="predicted"/>
<dbReference type="PROSITE" id="PS50405">
    <property type="entry name" value="GST_CTER"/>
    <property type="match status" value="1"/>
</dbReference>
<dbReference type="PROSITE" id="PS50404">
    <property type="entry name" value="GST_NTER"/>
    <property type="match status" value="1"/>
</dbReference>
<dbReference type="GO" id="GO:0006749">
    <property type="term" value="P:glutathione metabolic process"/>
    <property type="evidence" value="ECO:0007669"/>
    <property type="project" value="TreeGrafter"/>
</dbReference>
<dbReference type="InterPro" id="IPR036249">
    <property type="entry name" value="Thioredoxin-like_sf"/>
</dbReference>
<dbReference type="FunFam" id="1.20.1050.10:FF:000007">
    <property type="entry name" value="Glutathione S-transferase 1-1"/>
    <property type="match status" value="1"/>
</dbReference>
<dbReference type="PANTHER" id="PTHR43969:SF9">
    <property type="entry name" value="GLUTATHIONE S TRANSFERASE D10, ISOFORM A-RELATED"/>
    <property type="match status" value="1"/>
</dbReference>
<dbReference type="InterPro" id="IPR036282">
    <property type="entry name" value="Glutathione-S-Trfase_C_sf"/>
</dbReference>